<name>A0A2S0N4Y0_9BURK</name>
<evidence type="ECO:0000313" key="4">
    <source>
        <dbReference type="Proteomes" id="UP000239326"/>
    </source>
</evidence>
<evidence type="ECO:0000259" key="2">
    <source>
        <dbReference type="PROSITE" id="PS50198"/>
    </source>
</evidence>
<dbReference type="OrthoDB" id="8807639at2"/>
<keyword evidence="1" id="KW-0413">Isomerase</keyword>
<feature type="domain" description="PpiC" evidence="2">
    <location>
        <begin position="66"/>
        <end position="164"/>
    </location>
</feature>
<proteinExistence type="predicted"/>
<reference evidence="3 4" key="1">
    <citation type="submission" date="2018-03" db="EMBL/GenBank/DDBJ databases">
        <title>Genome sequencing of Simplicispira sp.</title>
        <authorList>
            <person name="Kim S.-J."/>
            <person name="Heo J."/>
            <person name="Kwon S.-W."/>
        </authorList>
    </citation>
    <scope>NUCLEOTIDE SEQUENCE [LARGE SCALE GENOMIC DNA]</scope>
    <source>
        <strain evidence="3 4">SC1-8</strain>
    </source>
</reference>
<sequence length="231" mass="25410">MALTRTLGFEGEAMGVPRRTEGEATRFDDVYALAMYKKLAPACEPPADAAAARKYFDEHPQAFRVPPMARLSRIMLPVSATVDGEPAMGWLFLQAQAIAGGTQKLEDVAEKAATVHKLDPQGDLGWVTLTDDVQILRALADAKQGDLVGPVREGDFGYLFFVTSKREGRQLAWDEVATSVPKRALTVCHQESSEKLRNTMFKKYSVEIDKTAIDQLFSDAAAKNSQTETKK</sequence>
<accession>A0A2S0N4Y0</accession>
<dbReference type="Proteomes" id="UP000239326">
    <property type="component" value="Chromosome"/>
</dbReference>
<dbReference type="AlphaFoldDB" id="A0A2S0N4Y0"/>
<dbReference type="EMBL" id="CP027669">
    <property type="protein sequence ID" value="AVO43077.1"/>
    <property type="molecule type" value="Genomic_DNA"/>
</dbReference>
<keyword evidence="1" id="KW-0697">Rotamase</keyword>
<evidence type="ECO:0000256" key="1">
    <source>
        <dbReference type="PROSITE-ProRule" id="PRU00278"/>
    </source>
</evidence>
<gene>
    <name evidence="3" type="ORF">C6571_04980</name>
</gene>
<keyword evidence="4" id="KW-1185">Reference proteome</keyword>
<protein>
    <recommendedName>
        <fullName evidence="2">PpiC domain-containing protein</fullName>
    </recommendedName>
</protein>
<evidence type="ECO:0000313" key="3">
    <source>
        <dbReference type="EMBL" id="AVO43077.1"/>
    </source>
</evidence>
<dbReference type="Pfam" id="PF13145">
    <property type="entry name" value="Rotamase_2"/>
    <property type="match status" value="1"/>
</dbReference>
<dbReference type="InterPro" id="IPR000297">
    <property type="entry name" value="PPIase_PpiC"/>
</dbReference>
<dbReference type="KEGG" id="simp:C6571_04980"/>
<dbReference type="PROSITE" id="PS50198">
    <property type="entry name" value="PPIC_PPIASE_2"/>
    <property type="match status" value="1"/>
</dbReference>
<dbReference type="SUPFAM" id="SSF54534">
    <property type="entry name" value="FKBP-like"/>
    <property type="match status" value="1"/>
</dbReference>
<organism evidence="3 4">
    <name type="scientific">Simplicispira suum</name>
    <dbReference type="NCBI Taxonomy" id="2109915"/>
    <lineage>
        <taxon>Bacteria</taxon>
        <taxon>Pseudomonadati</taxon>
        <taxon>Pseudomonadota</taxon>
        <taxon>Betaproteobacteria</taxon>
        <taxon>Burkholderiales</taxon>
        <taxon>Comamonadaceae</taxon>
        <taxon>Simplicispira</taxon>
    </lineage>
</organism>
<dbReference type="GO" id="GO:0003755">
    <property type="term" value="F:peptidyl-prolyl cis-trans isomerase activity"/>
    <property type="evidence" value="ECO:0007669"/>
    <property type="project" value="UniProtKB-KW"/>
</dbReference>